<gene>
    <name evidence="2" type="ORF">CXK92_01585</name>
</gene>
<reference evidence="2 3" key="1">
    <citation type="submission" date="2018-01" db="EMBL/GenBank/DDBJ databases">
        <title>Denitrification phenotypes of diverse strains of Pseudomonas stutzeri.</title>
        <authorList>
            <person name="Milligan D.A."/>
            <person name="Bergaust L."/>
            <person name="Bakken L.R."/>
            <person name="Frostegard A."/>
        </authorList>
    </citation>
    <scope>NUCLEOTIDE SEQUENCE [LARGE SCALE GENOMIC DNA]</scope>
    <source>
        <strain evidence="2 3">KC</strain>
    </source>
</reference>
<dbReference type="RefSeq" id="WP_102823321.1">
    <property type="nucleotide sequence ID" value="NZ_CP139348.1"/>
</dbReference>
<evidence type="ECO:0000313" key="3">
    <source>
        <dbReference type="Proteomes" id="UP000235925"/>
    </source>
</evidence>
<organism evidence="2 3">
    <name type="scientific">Stutzerimonas stutzeri</name>
    <name type="common">Pseudomonas stutzeri</name>
    <dbReference type="NCBI Taxonomy" id="316"/>
    <lineage>
        <taxon>Bacteria</taxon>
        <taxon>Pseudomonadati</taxon>
        <taxon>Pseudomonadota</taxon>
        <taxon>Gammaproteobacteria</taxon>
        <taxon>Pseudomonadales</taxon>
        <taxon>Pseudomonadaceae</taxon>
        <taxon>Stutzerimonas</taxon>
    </lineage>
</organism>
<sequence length="241" mass="26572">MSAWSLSTLLASLHDDIQLRLGTARKAFNHPGAKGDASEGVWIDMLDTYLPKRYQAAQAFVVDSLGNFSEQIDVVVFDRQYSPFIFKFDEQIIVPAESVYAVFEAKQTATAELVAYAQRKVASVRKLHRTSLPIPHAGGTYPAKPLIPVLGGLLTFESDWSPALGPSFDKALKVDMSAGRLDLGCVASHGHFFYDGSDSTFKFEQENKPATAFLFKLIAQLQFSGTVPMIDIDAYGKWLTK</sequence>
<comment type="caution">
    <text evidence="2">The sequence shown here is derived from an EMBL/GenBank/DDBJ whole genome shotgun (WGS) entry which is preliminary data.</text>
</comment>
<protein>
    <recommendedName>
        <fullName evidence="1">DUF6602 domain-containing protein</fullName>
    </recommendedName>
</protein>
<accession>A0A2N8S6C6</accession>
<dbReference type="Proteomes" id="UP000235925">
    <property type="component" value="Unassembled WGS sequence"/>
</dbReference>
<dbReference type="EMBL" id="POUN01000001">
    <property type="protein sequence ID" value="PNF82186.1"/>
    <property type="molecule type" value="Genomic_DNA"/>
</dbReference>
<feature type="domain" description="DUF6602" evidence="1">
    <location>
        <begin position="24"/>
        <end position="127"/>
    </location>
</feature>
<proteinExistence type="predicted"/>
<dbReference type="AlphaFoldDB" id="A0A2N8S6C6"/>
<name>A0A2N8S6C6_STUST</name>
<dbReference type="Pfam" id="PF20247">
    <property type="entry name" value="DUF6602"/>
    <property type="match status" value="1"/>
</dbReference>
<dbReference type="InterPro" id="IPR046537">
    <property type="entry name" value="DUF6602"/>
</dbReference>
<evidence type="ECO:0000259" key="1">
    <source>
        <dbReference type="Pfam" id="PF20247"/>
    </source>
</evidence>
<dbReference type="OrthoDB" id="3765434at2"/>
<evidence type="ECO:0000313" key="2">
    <source>
        <dbReference type="EMBL" id="PNF82186.1"/>
    </source>
</evidence>
<dbReference type="CDD" id="cd21411">
    <property type="entry name" value="NucC"/>
    <property type="match status" value="1"/>
</dbReference>